<evidence type="ECO:0000256" key="1">
    <source>
        <dbReference type="ARBA" id="ARBA00004990"/>
    </source>
</evidence>
<dbReference type="Proteomes" id="UP001597108">
    <property type="component" value="Unassembled WGS sequence"/>
</dbReference>
<protein>
    <recommendedName>
        <fullName evidence="8">Pantothenate synthetase</fullName>
        <shortName evidence="8">PS</shortName>
        <ecNumber evidence="8">6.3.2.1</ecNumber>
    </recommendedName>
    <alternativeName>
        <fullName evidence="8">Pantoate--beta-alanine ligase</fullName>
    </alternativeName>
    <alternativeName>
        <fullName evidence="8">Pantoate-activating enzyme</fullName>
    </alternativeName>
</protein>
<evidence type="ECO:0000313" key="10">
    <source>
        <dbReference type="Proteomes" id="UP001597108"/>
    </source>
</evidence>
<evidence type="ECO:0000256" key="7">
    <source>
        <dbReference type="ARBA" id="ARBA00048258"/>
    </source>
</evidence>
<comment type="subunit">
    <text evidence="8">Homodimer.</text>
</comment>
<evidence type="ECO:0000256" key="5">
    <source>
        <dbReference type="ARBA" id="ARBA00022741"/>
    </source>
</evidence>
<evidence type="ECO:0000256" key="6">
    <source>
        <dbReference type="ARBA" id="ARBA00022840"/>
    </source>
</evidence>
<feature type="binding site" evidence="8">
    <location>
        <position position="176"/>
    </location>
    <ligand>
        <name>ATP</name>
        <dbReference type="ChEBI" id="CHEBI:30616"/>
    </ligand>
</feature>
<dbReference type="GO" id="GO:0004592">
    <property type="term" value="F:pantoate-beta-alanine ligase activity"/>
    <property type="evidence" value="ECO:0007669"/>
    <property type="project" value="UniProtKB-EC"/>
</dbReference>
<keyword evidence="5 8" id="KW-0547">Nucleotide-binding</keyword>
<evidence type="ECO:0000256" key="8">
    <source>
        <dbReference type="HAMAP-Rule" id="MF_00158"/>
    </source>
</evidence>
<feature type="binding site" evidence="8">
    <location>
        <position position="153"/>
    </location>
    <ligand>
        <name>(R)-pantoate</name>
        <dbReference type="ChEBI" id="CHEBI:15980"/>
    </ligand>
</feature>
<dbReference type="InterPro" id="IPR014729">
    <property type="entry name" value="Rossmann-like_a/b/a_fold"/>
</dbReference>
<comment type="catalytic activity">
    <reaction evidence="7 8">
        <text>(R)-pantoate + beta-alanine + ATP = (R)-pantothenate + AMP + diphosphate + H(+)</text>
        <dbReference type="Rhea" id="RHEA:10912"/>
        <dbReference type="ChEBI" id="CHEBI:15378"/>
        <dbReference type="ChEBI" id="CHEBI:15980"/>
        <dbReference type="ChEBI" id="CHEBI:29032"/>
        <dbReference type="ChEBI" id="CHEBI:30616"/>
        <dbReference type="ChEBI" id="CHEBI:33019"/>
        <dbReference type="ChEBI" id="CHEBI:57966"/>
        <dbReference type="ChEBI" id="CHEBI:456215"/>
        <dbReference type="EC" id="6.3.2.1"/>
    </reaction>
</comment>
<evidence type="ECO:0000256" key="2">
    <source>
        <dbReference type="ARBA" id="ARBA00009256"/>
    </source>
</evidence>
<accession>A0ABW3IJ01</accession>
<evidence type="ECO:0000256" key="3">
    <source>
        <dbReference type="ARBA" id="ARBA00022598"/>
    </source>
</evidence>
<feature type="active site" description="Proton donor" evidence="8">
    <location>
        <position position="37"/>
    </location>
</feature>
<dbReference type="Pfam" id="PF02569">
    <property type="entry name" value="Pantoate_ligase"/>
    <property type="match status" value="1"/>
</dbReference>
<keyword evidence="3 8" id="KW-0436">Ligase</keyword>
<dbReference type="InterPro" id="IPR042176">
    <property type="entry name" value="Pantoate_ligase_C"/>
</dbReference>
<name>A0ABW3IJ01_9RHOB</name>
<keyword evidence="10" id="KW-1185">Reference proteome</keyword>
<dbReference type="InterPro" id="IPR004821">
    <property type="entry name" value="Cyt_trans-like"/>
</dbReference>
<dbReference type="RefSeq" id="WP_386071764.1">
    <property type="nucleotide sequence ID" value="NZ_JBHTJT010000002.1"/>
</dbReference>
<reference evidence="10" key="1">
    <citation type="journal article" date="2019" name="Int. J. Syst. Evol. Microbiol.">
        <title>The Global Catalogue of Microorganisms (GCM) 10K type strain sequencing project: providing services to taxonomists for standard genome sequencing and annotation.</title>
        <authorList>
            <consortium name="The Broad Institute Genomics Platform"/>
            <consortium name="The Broad Institute Genome Sequencing Center for Infectious Disease"/>
            <person name="Wu L."/>
            <person name="Ma J."/>
        </authorList>
    </citation>
    <scope>NUCLEOTIDE SEQUENCE [LARGE SCALE GENOMIC DNA]</scope>
    <source>
        <strain evidence="10">CCUG 60524</strain>
    </source>
</reference>
<dbReference type="NCBIfam" id="TIGR00018">
    <property type="entry name" value="panC"/>
    <property type="match status" value="1"/>
</dbReference>
<feature type="binding site" evidence="8">
    <location>
        <begin position="184"/>
        <end position="187"/>
    </location>
    <ligand>
        <name>ATP</name>
        <dbReference type="ChEBI" id="CHEBI:30616"/>
    </ligand>
</feature>
<keyword evidence="6 8" id="KW-0067">ATP-binding</keyword>
<feature type="binding site" evidence="8">
    <location>
        <position position="61"/>
    </location>
    <ligand>
        <name>(R)-pantoate</name>
        <dbReference type="ChEBI" id="CHEBI:15980"/>
    </ligand>
</feature>
<dbReference type="HAMAP" id="MF_00158">
    <property type="entry name" value="PanC"/>
    <property type="match status" value="1"/>
</dbReference>
<dbReference type="Gene3D" id="3.40.50.620">
    <property type="entry name" value="HUPs"/>
    <property type="match status" value="1"/>
</dbReference>
<dbReference type="EMBL" id="JBHTJT010000002">
    <property type="protein sequence ID" value="MFD0978082.1"/>
    <property type="molecule type" value="Genomic_DNA"/>
</dbReference>
<organism evidence="9 10">
    <name type="scientific">Tropicimonas aquimaris</name>
    <dbReference type="NCBI Taxonomy" id="914152"/>
    <lineage>
        <taxon>Bacteria</taxon>
        <taxon>Pseudomonadati</taxon>
        <taxon>Pseudomonadota</taxon>
        <taxon>Alphaproteobacteria</taxon>
        <taxon>Rhodobacterales</taxon>
        <taxon>Roseobacteraceae</taxon>
        <taxon>Tropicimonas</taxon>
    </lineage>
</organism>
<comment type="miscellaneous">
    <text evidence="8">The reaction proceeds by a bi uni uni bi ping pong mechanism.</text>
</comment>
<comment type="subcellular location">
    <subcellularLocation>
        <location evidence="8">Cytoplasm</location>
    </subcellularLocation>
</comment>
<dbReference type="NCBIfam" id="TIGR00125">
    <property type="entry name" value="cyt_tran_rel"/>
    <property type="match status" value="1"/>
</dbReference>
<sequence length="281" mass="30910">METFSHPGDLRRHLDGLRRQGRSIGFVPTMGFLHAGHMALVARAAQEADRVVVSIFVNPTQFGDPHDLETYPRDTERDLAMLREAGVDAVFLPGVKDIYPEGSETIVETMRLANVLHGEVREGHFRGVATVVTKLFNIVQPDLACFGEKDYQQLQVIRTMVRDLHFPLRVIGCPTVREADGLAMSSRNVKLDPEDRVAALVLNRALDRAQEMASAGATVEEIQAEVTGMIQAEPRSHLRAVDVTEAVTLRPVSGKPSGPLALMLSADFGGVLLIDQREIFP</sequence>
<gene>
    <name evidence="8 9" type="primary">panC</name>
    <name evidence="9" type="ORF">ACFQ2S_00295</name>
</gene>
<dbReference type="SUPFAM" id="SSF52374">
    <property type="entry name" value="Nucleotidylyl transferase"/>
    <property type="match status" value="1"/>
</dbReference>
<dbReference type="PANTHER" id="PTHR21299:SF1">
    <property type="entry name" value="PANTOATE--BETA-ALANINE LIGASE"/>
    <property type="match status" value="1"/>
</dbReference>
<comment type="similarity">
    <text evidence="2 8">Belongs to the pantothenate synthetase family.</text>
</comment>
<evidence type="ECO:0000313" key="9">
    <source>
        <dbReference type="EMBL" id="MFD0978082.1"/>
    </source>
</evidence>
<feature type="binding site" evidence="8">
    <location>
        <begin position="147"/>
        <end position="150"/>
    </location>
    <ligand>
        <name>ATP</name>
        <dbReference type="ChEBI" id="CHEBI:30616"/>
    </ligand>
</feature>
<comment type="function">
    <text evidence="8">Catalyzes the condensation of pantoate with beta-alanine in an ATP-dependent reaction via a pantoyl-adenylate intermediate.</text>
</comment>
<dbReference type="EC" id="6.3.2.1" evidence="8"/>
<dbReference type="InterPro" id="IPR003721">
    <property type="entry name" value="Pantoate_ligase"/>
</dbReference>
<comment type="caution">
    <text evidence="9">The sequence shown here is derived from an EMBL/GenBank/DDBJ whole genome shotgun (WGS) entry which is preliminary data.</text>
</comment>
<dbReference type="PANTHER" id="PTHR21299">
    <property type="entry name" value="CYTIDYLATE KINASE/PANTOATE-BETA-ALANINE LIGASE"/>
    <property type="match status" value="1"/>
</dbReference>
<feature type="binding site" evidence="8">
    <location>
        <begin position="30"/>
        <end position="37"/>
    </location>
    <ligand>
        <name>ATP</name>
        <dbReference type="ChEBI" id="CHEBI:30616"/>
    </ligand>
</feature>
<keyword evidence="8" id="KW-0963">Cytoplasm</keyword>
<comment type="pathway">
    <text evidence="1 8">Cofactor biosynthesis; (R)-pantothenate biosynthesis; (R)-pantothenate from (R)-pantoate and beta-alanine: step 1/1.</text>
</comment>
<proteinExistence type="inferred from homology"/>
<dbReference type="CDD" id="cd00560">
    <property type="entry name" value="PanC"/>
    <property type="match status" value="1"/>
</dbReference>
<evidence type="ECO:0000256" key="4">
    <source>
        <dbReference type="ARBA" id="ARBA00022655"/>
    </source>
</evidence>
<keyword evidence="4 8" id="KW-0566">Pantothenate biosynthesis</keyword>
<feature type="binding site" evidence="8">
    <location>
        <position position="61"/>
    </location>
    <ligand>
        <name>beta-alanine</name>
        <dbReference type="ChEBI" id="CHEBI:57966"/>
    </ligand>
</feature>
<dbReference type="Gene3D" id="3.30.1300.10">
    <property type="entry name" value="Pantoate-beta-alanine ligase, C-terminal domain"/>
    <property type="match status" value="1"/>
</dbReference>